<sequence length="190" mass="21761">MEAIIIIGLFILIVCGIILLFIGSFVMGVILQQFVYFVCFILQIFGYSSFADWAESNNIVLLIICCIISALCVFIPIISGLASRDSSKIRQGIDYDEYTNYSNDNNTNYFWGSYSEDKRKRITFVDASGAYRKWGDSFVDCQGNWCRWGDSFYDYDGNYISWGNTYKDMSGAYRSWGDDFVDGDGNWVHL</sequence>
<keyword evidence="1" id="KW-1133">Transmembrane helix</keyword>
<feature type="transmembrane region" description="Helical" evidence="1">
    <location>
        <begin position="34"/>
        <end position="53"/>
    </location>
</feature>
<dbReference type="AlphaFoldDB" id="R6TIV1"/>
<feature type="transmembrane region" description="Helical" evidence="1">
    <location>
        <begin position="59"/>
        <end position="82"/>
    </location>
</feature>
<evidence type="ECO:0000256" key="1">
    <source>
        <dbReference type="SAM" id="Phobius"/>
    </source>
</evidence>
<keyword evidence="1" id="KW-0472">Membrane</keyword>
<accession>R6TIV1</accession>
<name>R6TIV1_9FIRM</name>
<dbReference type="EMBL" id="CBFV010000010">
    <property type="protein sequence ID" value="CDC69629.1"/>
    <property type="molecule type" value="Genomic_DNA"/>
</dbReference>
<feature type="transmembrane region" description="Helical" evidence="1">
    <location>
        <begin position="6"/>
        <end position="27"/>
    </location>
</feature>
<reference evidence="2" key="1">
    <citation type="submission" date="2012-11" db="EMBL/GenBank/DDBJ databases">
        <title>Dependencies among metagenomic species, viruses, plasmids and units of genetic variation.</title>
        <authorList>
            <person name="Nielsen H.B."/>
            <person name="Almeida M."/>
            <person name="Juncker A.S."/>
            <person name="Rasmussen S."/>
            <person name="Li J."/>
            <person name="Sunagawa S."/>
            <person name="Plichta D."/>
            <person name="Gautier L."/>
            <person name="Le Chatelier E."/>
            <person name="Peletier E."/>
            <person name="Bonde I."/>
            <person name="Nielsen T."/>
            <person name="Manichanh C."/>
            <person name="Arumugam M."/>
            <person name="Batto J."/>
            <person name="Santos M.B.Q.D."/>
            <person name="Blom N."/>
            <person name="Borruel N."/>
            <person name="Burgdorf K.S."/>
            <person name="Boumezbeur F."/>
            <person name="Casellas F."/>
            <person name="Dore J."/>
            <person name="Guarner F."/>
            <person name="Hansen T."/>
            <person name="Hildebrand F."/>
            <person name="Kaas R.S."/>
            <person name="Kennedy S."/>
            <person name="Kristiansen K."/>
            <person name="Kultima J.R."/>
            <person name="Leonard P."/>
            <person name="Levenez F."/>
            <person name="Lund O."/>
            <person name="Moumen B."/>
            <person name="Le Paslier D."/>
            <person name="Pons N."/>
            <person name="Pedersen O."/>
            <person name="Prifti E."/>
            <person name="Qin J."/>
            <person name="Raes J."/>
            <person name="Tap J."/>
            <person name="Tims S."/>
            <person name="Ussery D.W."/>
            <person name="Yamada T."/>
            <person name="MetaHit consortium"/>
            <person name="Renault P."/>
            <person name="Sicheritz-Ponten T."/>
            <person name="Bork P."/>
            <person name="Wang J."/>
            <person name="Brunak S."/>
            <person name="Ehrlich S.D."/>
        </authorList>
    </citation>
    <scope>NUCLEOTIDE SEQUENCE [LARGE SCALE GENOMIC DNA]</scope>
</reference>
<gene>
    <name evidence="2" type="ORF">BN626_02448</name>
</gene>
<evidence type="ECO:0000313" key="3">
    <source>
        <dbReference type="Proteomes" id="UP000018162"/>
    </source>
</evidence>
<keyword evidence="1" id="KW-0812">Transmembrane</keyword>
<organism evidence="2 3">
    <name type="scientific">Agathobacter rectalis CAG:36</name>
    <dbReference type="NCBI Taxonomy" id="1263079"/>
    <lineage>
        <taxon>Bacteria</taxon>
        <taxon>Bacillati</taxon>
        <taxon>Bacillota</taxon>
        <taxon>Clostridia</taxon>
        <taxon>Lachnospirales</taxon>
        <taxon>Lachnospiraceae</taxon>
        <taxon>Agathobacter</taxon>
    </lineage>
</organism>
<dbReference type="Proteomes" id="UP000018162">
    <property type="component" value="Unassembled WGS sequence"/>
</dbReference>
<protein>
    <submittedName>
        <fullName evidence="2">Peptidase S8 and S53 subtilisin kexin sedolisin</fullName>
    </submittedName>
</protein>
<comment type="caution">
    <text evidence="2">The sequence shown here is derived from an EMBL/GenBank/DDBJ whole genome shotgun (WGS) entry which is preliminary data.</text>
</comment>
<proteinExistence type="predicted"/>
<evidence type="ECO:0000313" key="2">
    <source>
        <dbReference type="EMBL" id="CDC69629.1"/>
    </source>
</evidence>